<evidence type="ECO:0000256" key="1">
    <source>
        <dbReference type="SAM" id="MobiDB-lite"/>
    </source>
</evidence>
<dbReference type="AlphaFoldDB" id="A0A656A0J3"/>
<reference evidence="2 3" key="1">
    <citation type="submission" date="2015-07" db="EMBL/GenBank/DDBJ databases">
        <authorList>
            <consortium name="Pathogen Informatics"/>
        </authorList>
    </citation>
    <scope>NUCLEOTIDE SEQUENCE [LARGE SCALE GENOMIC DNA]</scope>
    <source>
        <strain evidence="2 3">A316</strain>
    </source>
</reference>
<dbReference type="EMBL" id="CWQY01000017">
    <property type="protein sequence ID" value="CSC87103.1"/>
    <property type="molecule type" value="Genomic_DNA"/>
</dbReference>
<dbReference type="Proteomes" id="UP000041770">
    <property type="component" value="Unassembled WGS sequence"/>
</dbReference>
<sequence>MAALRTDFRMRPCFIVIPLKSGSASCRSDSGTPVLMSPPESSNTLPP</sequence>
<gene>
    <name evidence="2" type="ORF">ERS013200_02488</name>
</gene>
<organism evidence="2 3">
    <name type="scientific">Vibrio cholerae</name>
    <dbReference type="NCBI Taxonomy" id="666"/>
    <lineage>
        <taxon>Bacteria</taxon>
        <taxon>Pseudomonadati</taxon>
        <taxon>Pseudomonadota</taxon>
        <taxon>Gammaproteobacteria</taxon>
        <taxon>Vibrionales</taxon>
        <taxon>Vibrionaceae</taxon>
        <taxon>Vibrio</taxon>
    </lineage>
</organism>
<feature type="region of interest" description="Disordered" evidence="1">
    <location>
        <begin position="23"/>
        <end position="47"/>
    </location>
</feature>
<evidence type="ECO:0000313" key="3">
    <source>
        <dbReference type="Proteomes" id="UP000041770"/>
    </source>
</evidence>
<protein>
    <submittedName>
        <fullName evidence="2">Uncharacterized protein</fullName>
    </submittedName>
</protein>
<proteinExistence type="predicted"/>
<name>A0A656A0J3_VIBCL</name>
<evidence type="ECO:0000313" key="2">
    <source>
        <dbReference type="EMBL" id="CSC87103.1"/>
    </source>
</evidence>
<accession>A0A656A0J3</accession>